<organism evidence="4 5">
    <name type="scientific">Bradyrhizobium icense</name>
    <dbReference type="NCBI Taxonomy" id="1274631"/>
    <lineage>
        <taxon>Bacteria</taxon>
        <taxon>Pseudomonadati</taxon>
        <taxon>Pseudomonadota</taxon>
        <taxon>Alphaproteobacteria</taxon>
        <taxon>Hyphomicrobiales</taxon>
        <taxon>Nitrobacteraceae</taxon>
        <taxon>Bradyrhizobium</taxon>
    </lineage>
</organism>
<dbReference type="OrthoDB" id="5295226at2"/>
<dbReference type="Proteomes" id="UP000092839">
    <property type="component" value="Chromosome"/>
</dbReference>
<dbReference type="PANTHER" id="PTHR43436:SF1">
    <property type="entry name" value="TRANSCRIPTIONAL REGULATORY PROTEIN"/>
    <property type="match status" value="1"/>
</dbReference>
<gene>
    <name evidence="4" type="ORF">LMTR13_36845</name>
</gene>
<dbReference type="GO" id="GO:0003700">
    <property type="term" value="F:DNA-binding transcription factor activity"/>
    <property type="evidence" value="ECO:0007669"/>
    <property type="project" value="InterPro"/>
</dbReference>
<dbReference type="InterPro" id="IPR009057">
    <property type="entry name" value="Homeodomain-like_sf"/>
</dbReference>
<dbReference type="PROSITE" id="PS01124">
    <property type="entry name" value="HTH_ARAC_FAMILY_2"/>
    <property type="match status" value="1"/>
</dbReference>
<protein>
    <submittedName>
        <fullName evidence="4">AraC family transcriptional regulator</fullName>
    </submittedName>
</protein>
<evidence type="ECO:0000313" key="4">
    <source>
        <dbReference type="EMBL" id="ANW04881.1"/>
    </source>
</evidence>
<dbReference type="InterPro" id="IPR018060">
    <property type="entry name" value="HTH_AraC"/>
</dbReference>
<evidence type="ECO:0000313" key="5">
    <source>
        <dbReference type="Proteomes" id="UP000092839"/>
    </source>
</evidence>
<dbReference type="SUPFAM" id="SSF46689">
    <property type="entry name" value="Homeodomain-like"/>
    <property type="match status" value="1"/>
</dbReference>
<accession>A0A1B1UQ66</accession>
<keyword evidence="5" id="KW-1185">Reference proteome</keyword>
<sequence length="273" mass="30254">MDDNGHKSGHLMLITPERVFYAGLLGRPRQRCSGAFNIYVSIEGGLWLTTADGRESHGEMVAVLPNIRHTIASDYRSVLSVVIEPESVRPGVLEDLANRLAGPAGEAFTSRIRTAYSELREHHAGDEFTSAEFDTLCLGEALPRRVVDPRVARAILQIGQFTGEPVTAASCAAEAGLSPSRFLHLFKEETGISFRSFRAWKRARHLLHFANQDINLAHLAQDIGYPDSTHFSHSIRRFYGLKPRAIFSGSRDLAIYSHRRASIDNSGWTQEAG</sequence>
<feature type="domain" description="HTH araC/xylS-type" evidence="3">
    <location>
        <begin position="152"/>
        <end position="249"/>
    </location>
</feature>
<evidence type="ECO:0000256" key="1">
    <source>
        <dbReference type="ARBA" id="ARBA00023015"/>
    </source>
</evidence>
<dbReference type="STRING" id="1274631.LMTR13_36845"/>
<dbReference type="SMART" id="SM00342">
    <property type="entry name" value="HTH_ARAC"/>
    <property type="match status" value="1"/>
</dbReference>
<keyword evidence="2" id="KW-0804">Transcription</keyword>
<dbReference type="GO" id="GO:0043565">
    <property type="term" value="F:sequence-specific DNA binding"/>
    <property type="evidence" value="ECO:0007669"/>
    <property type="project" value="InterPro"/>
</dbReference>
<keyword evidence="1" id="KW-0805">Transcription regulation</keyword>
<evidence type="ECO:0000256" key="2">
    <source>
        <dbReference type="ARBA" id="ARBA00023163"/>
    </source>
</evidence>
<dbReference type="AlphaFoldDB" id="A0A1B1UQ66"/>
<dbReference type="KEGG" id="bic:LMTR13_36845"/>
<dbReference type="EMBL" id="CP016428">
    <property type="protein sequence ID" value="ANW04881.1"/>
    <property type="molecule type" value="Genomic_DNA"/>
</dbReference>
<dbReference type="PANTHER" id="PTHR43436">
    <property type="entry name" value="ARAC-FAMILY TRANSCRIPTIONAL REGULATOR"/>
    <property type="match status" value="1"/>
</dbReference>
<dbReference type="RefSeq" id="WP_065732017.1">
    <property type="nucleotide sequence ID" value="NZ_CP016428.1"/>
</dbReference>
<dbReference type="Pfam" id="PF12833">
    <property type="entry name" value="HTH_18"/>
    <property type="match status" value="1"/>
</dbReference>
<evidence type="ECO:0000259" key="3">
    <source>
        <dbReference type="PROSITE" id="PS01124"/>
    </source>
</evidence>
<dbReference type="Gene3D" id="1.10.10.60">
    <property type="entry name" value="Homeodomain-like"/>
    <property type="match status" value="2"/>
</dbReference>
<proteinExistence type="predicted"/>
<reference evidence="4 5" key="1">
    <citation type="submission" date="2016-07" db="EMBL/GenBank/DDBJ databases">
        <title>Complete genome sequence of Bradyrhizobium icense LMTR 13T, a potential inoculant strain isolated from lima bean (Phaseolus lunatus) in Peru.</title>
        <authorList>
            <person name="Ormeno-Orrillo E."/>
            <person name="Duran D."/>
            <person name="Rogel M.A."/>
            <person name="Rey L."/>
            <person name="Imperial J."/>
            <person name="Ruiz-Argueso T."/>
            <person name="Martinez-Romero E."/>
        </authorList>
    </citation>
    <scope>NUCLEOTIDE SEQUENCE [LARGE SCALE GENOMIC DNA]</scope>
    <source>
        <strain evidence="4 5">LMTR 13</strain>
    </source>
</reference>
<name>A0A1B1UQ66_9BRAD</name>